<dbReference type="RefSeq" id="WP_174469473.1">
    <property type="nucleotide sequence ID" value="NZ_JAGINN010000006.1"/>
</dbReference>
<keyword evidence="2" id="KW-1185">Reference proteome</keyword>
<name>A0ABX2K9M5_9PROT</name>
<organism evidence="1 2">
    <name type="scientific">Azospirillum melinis</name>
    <dbReference type="NCBI Taxonomy" id="328839"/>
    <lineage>
        <taxon>Bacteria</taxon>
        <taxon>Pseudomonadati</taxon>
        <taxon>Pseudomonadota</taxon>
        <taxon>Alphaproteobacteria</taxon>
        <taxon>Rhodospirillales</taxon>
        <taxon>Azospirillaceae</taxon>
        <taxon>Azospirillum</taxon>
    </lineage>
</organism>
<accession>A0ABX2K9M5</accession>
<dbReference type="EMBL" id="WHOS01000002">
    <property type="protein sequence ID" value="NUA98045.1"/>
    <property type="molecule type" value="Genomic_DNA"/>
</dbReference>
<evidence type="ECO:0000313" key="2">
    <source>
        <dbReference type="Proteomes" id="UP000605086"/>
    </source>
</evidence>
<comment type="caution">
    <text evidence="1">The sequence shown here is derived from an EMBL/GenBank/DDBJ whole genome shotgun (WGS) entry which is preliminary data.</text>
</comment>
<reference evidence="1 2" key="1">
    <citation type="submission" date="2019-10" db="EMBL/GenBank/DDBJ databases">
        <title>Genome sequence of Azospirillum melinis.</title>
        <authorList>
            <person name="Ambrosini A."/>
            <person name="Sant'Anna F.H."/>
            <person name="Cassan F.D."/>
            <person name="Souza E.M."/>
            <person name="Passaglia L.M.P."/>
        </authorList>
    </citation>
    <scope>NUCLEOTIDE SEQUENCE [LARGE SCALE GENOMIC DNA]</scope>
    <source>
        <strain evidence="1 2">TMCY0552</strain>
    </source>
</reference>
<sequence length="124" mass="13956">MVNSADNSSPSIDLRCDHCGRPHGQMLRCLPDGRWLSPDNGWIDANGDQASWPDVVDYARLRHSRAVVGLYRQSAAARMAAEVSHRLCRRCHLVTGREEHRRVARLRALTRFALGDLFDGTYAV</sequence>
<dbReference type="Proteomes" id="UP000605086">
    <property type="component" value="Unassembled WGS sequence"/>
</dbReference>
<evidence type="ECO:0000313" key="1">
    <source>
        <dbReference type="EMBL" id="NUA98045.1"/>
    </source>
</evidence>
<proteinExistence type="predicted"/>
<protein>
    <submittedName>
        <fullName evidence="1">Uncharacterized protein</fullName>
    </submittedName>
</protein>
<gene>
    <name evidence="1" type="ORF">GBZ48_01975</name>
</gene>